<dbReference type="NCBIfam" id="TIGR03061">
    <property type="entry name" value="pip_yhgE_Nterm"/>
    <property type="match status" value="1"/>
</dbReference>
<dbReference type="InterPro" id="IPR017500">
    <property type="entry name" value="Phage_infect_YhgE_N"/>
</dbReference>
<gene>
    <name evidence="7" type="ORF">PBOR_05750</name>
</gene>
<dbReference type="RefSeq" id="WP_042210824.1">
    <property type="nucleotide sequence ID" value="NZ_CP009285.1"/>
</dbReference>
<dbReference type="Gene3D" id="1.10.287.950">
    <property type="entry name" value="Methyl-accepting chemotaxis protein"/>
    <property type="match status" value="1"/>
</dbReference>
<name>A0A089L8T7_PAEBO</name>
<evidence type="ECO:0000313" key="8">
    <source>
        <dbReference type="Proteomes" id="UP000029518"/>
    </source>
</evidence>
<feature type="domain" description="ABC-2 type transporter transmembrane" evidence="6">
    <location>
        <begin position="23"/>
        <end position="141"/>
    </location>
</feature>
<dbReference type="PANTHER" id="PTHR43077">
    <property type="entry name" value="TRANSPORT PERMEASE YVFS-RELATED"/>
    <property type="match status" value="1"/>
</dbReference>
<dbReference type="InterPro" id="IPR051328">
    <property type="entry name" value="T7SS_ABC-Transporter"/>
</dbReference>
<evidence type="ECO:0000313" key="7">
    <source>
        <dbReference type="EMBL" id="AIQ56495.1"/>
    </source>
</evidence>
<dbReference type="GO" id="GO:0140359">
    <property type="term" value="F:ABC-type transporter activity"/>
    <property type="evidence" value="ECO:0007669"/>
    <property type="project" value="InterPro"/>
</dbReference>
<proteinExistence type="predicted"/>
<evidence type="ECO:0000256" key="2">
    <source>
        <dbReference type="ARBA" id="ARBA00022692"/>
    </source>
</evidence>
<feature type="transmembrane region" description="Helical" evidence="5">
    <location>
        <begin position="747"/>
        <end position="767"/>
    </location>
</feature>
<evidence type="ECO:0000259" key="6">
    <source>
        <dbReference type="Pfam" id="PF12698"/>
    </source>
</evidence>
<evidence type="ECO:0000256" key="5">
    <source>
        <dbReference type="SAM" id="Phobius"/>
    </source>
</evidence>
<protein>
    <submittedName>
        <fullName evidence="7">Membrane protein</fullName>
    </submittedName>
</protein>
<dbReference type="NCBIfam" id="TIGR03057">
    <property type="entry name" value="xxxLxxG_by_4"/>
    <property type="match status" value="3"/>
</dbReference>
<dbReference type="InterPro" id="IPR017501">
    <property type="entry name" value="Phage_infect_YhgE_C"/>
</dbReference>
<feature type="domain" description="ABC-2 type transporter transmembrane" evidence="6">
    <location>
        <begin position="553"/>
        <end position="762"/>
    </location>
</feature>
<feature type="transmembrane region" description="Helical" evidence="5">
    <location>
        <begin position="630"/>
        <end position="653"/>
    </location>
</feature>
<feature type="transmembrane region" description="Helical" evidence="5">
    <location>
        <begin position="689"/>
        <end position="708"/>
    </location>
</feature>
<dbReference type="PANTHER" id="PTHR43077:SF5">
    <property type="entry name" value="PHAGE INFECTION PROTEIN"/>
    <property type="match status" value="1"/>
</dbReference>
<dbReference type="OrthoDB" id="9811483at2"/>
<dbReference type="Proteomes" id="UP000029518">
    <property type="component" value="Chromosome"/>
</dbReference>
<keyword evidence="2 5" id="KW-0812">Transmembrane</keyword>
<keyword evidence="4 5" id="KW-0472">Membrane</keyword>
<keyword evidence="3 5" id="KW-1133">Transmembrane helix</keyword>
<dbReference type="HOGENOM" id="CLU_004534_1_0_9"/>
<dbReference type="KEGG" id="pbd:PBOR_05750"/>
<evidence type="ECO:0000256" key="4">
    <source>
        <dbReference type="ARBA" id="ARBA00023136"/>
    </source>
</evidence>
<dbReference type="NCBIfam" id="TIGR03062">
    <property type="entry name" value="pip_yhgE_Cterm"/>
    <property type="match status" value="1"/>
</dbReference>
<dbReference type="Gene3D" id="3.40.1710.10">
    <property type="entry name" value="abc type-2 transporter like domain"/>
    <property type="match status" value="1"/>
</dbReference>
<feature type="transmembrane region" description="Helical" evidence="5">
    <location>
        <begin position="21"/>
        <end position="43"/>
    </location>
</feature>
<reference evidence="7" key="1">
    <citation type="submission" date="2014-08" db="EMBL/GenBank/DDBJ databases">
        <title>Comparative genomics of the Paenibacillus odorifer group.</title>
        <authorList>
            <person name="den Bakker H.C."/>
            <person name="Tsai Y.-C.Y.-C."/>
            <person name="Martin N."/>
            <person name="Korlach J."/>
            <person name="Wiedmann M."/>
        </authorList>
    </citation>
    <scope>NUCLEOTIDE SEQUENCE [LARGE SCALE GENOMIC DNA]</scope>
    <source>
        <strain evidence="7">DSM 13188</strain>
    </source>
</reference>
<organism evidence="7 8">
    <name type="scientific">Paenibacillus borealis</name>
    <dbReference type="NCBI Taxonomy" id="160799"/>
    <lineage>
        <taxon>Bacteria</taxon>
        <taxon>Bacillati</taxon>
        <taxon>Bacillota</taxon>
        <taxon>Bacilli</taxon>
        <taxon>Bacillales</taxon>
        <taxon>Paenibacillaceae</taxon>
        <taxon>Paenibacillus</taxon>
    </lineage>
</organism>
<dbReference type="Pfam" id="PF12698">
    <property type="entry name" value="ABC2_membrane_3"/>
    <property type="match status" value="2"/>
</dbReference>
<dbReference type="InterPro" id="IPR013525">
    <property type="entry name" value="ABC2_TM"/>
</dbReference>
<feature type="transmembrane region" description="Helical" evidence="5">
    <location>
        <begin position="659"/>
        <end position="682"/>
    </location>
</feature>
<dbReference type="EMBL" id="CP009285">
    <property type="protein sequence ID" value="AIQ56495.1"/>
    <property type="molecule type" value="Genomic_DNA"/>
</dbReference>
<dbReference type="GO" id="GO:0016020">
    <property type="term" value="C:membrane"/>
    <property type="evidence" value="ECO:0007669"/>
    <property type="project" value="UniProtKB-SubCell"/>
</dbReference>
<keyword evidence="8" id="KW-1185">Reference proteome</keyword>
<sequence>MKSLSVFIKDLGAVFKNPKMRISMFAILFIPVLYSGLFLKAFWDPYGKMNELPVAVVNEDKGADYEGSKLSAGSDLVAELKKTDGFKWNFVSREAAEAGLADNTYYMAIIVPEDFSAKATTLLDADPQPAKIIYEPNEGYNFLAGQIGGTAVKDIKTKVSAKITEAYTESVFDKITEISSGLGEAGDGASKIADGATKLDDGALKLKDNLLVLTEGTGKLLDGVAPLTQGVTDLNTGAAALEAGSSTLAGGLQQLSAAHKQLQDGVTQSASGSKQLNAGLQKTAAGAASLKDGTQSAVDGTAKLQAGTKSVVDGSAKLEAGLTSSAEGSAKLEAGLTASKEGSAKAAAGAKAVADGLQALAKSNPQLAASPDVQKLLAASTAVATGTAQLDQSQEQLLAGATALHSGQEQLVQGANQLHTGSEQLDAGVTQLHDGAKQLNAGSAQLLEGQQQLAAGAGTLAAGGAKLSAGMQQFGAKLDEAAAGGAKLADGGKALEAGTAKLLSGAGQLGSGLSSVADGSKKLSDGAGQLKDGLDELKAGSGELASKLGDAATQTNSVNKSDALVSMFAQPVQIEEVKVSKVPNYGTGFAPYFLSLGLFVGALICTIVIPMRESEVIGASRFNRFMSRTLTFSMMSLLQALLAILIVLYGLGLEVQSVGLFYAFSFITSLAFMWMIQAIVTWLDQPGRFVVILILIFQLTTSAGTFPLELIPNWMKIFNPLLPMTYSVKGFKAVISTGDFSSMWNDAGLLAAYGIVFLALTFTYFMTRDRGNEAVLKSEQVLTV</sequence>
<accession>A0A089L8T7</accession>
<dbReference type="AlphaFoldDB" id="A0A089L8T7"/>
<evidence type="ECO:0000256" key="3">
    <source>
        <dbReference type="ARBA" id="ARBA00022989"/>
    </source>
</evidence>
<dbReference type="InterPro" id="IPR023908">
    <property type="entry name" value="xxxLxxG_rpt"/>
</dbReference>
<feature type="transmembrane region" description="Helical" evidence="5">
    <location>
        <begin position="589"/>
        <end position="609"/>
    </location>
</feature>
<evidence type="ECO:0000256" key="1">
    <source>
        <dbReference type="ARBA" id="ARBA00004141"/>
    </source>
</evidence>
<comment type="subcellular location">
    <subcellularLocation>
        <location evidence="1">Membrane</location>
        <topology evidence="1">Multi-pass membrane protein</topology>
    </subcellularLocation>
</comment>